<proteinExistence type="predicted"/>
<evidence type="ECO:0000313" key="1">
    <source>
        <dbReference type="EMBL" id="RZT97888.1"/>
    </source>
</evidence>
<comment type="caution">
    <text evidence="1">The sequence shown here is derived from an EMBL/GenBank/DDBJ whole genome shotgun (WGS) entry which is preliminary data.</text>
</comment>
<protein>
    <submittedName>
        <fullName evidence="1">Uncharacterized protein</fullName>
    </submittedName>
</protein>
<keyword evidence="2" id="KW-1185">Reference proteome</keyword>
<organism evidence="1 2">
    <name type="scientific">Rivibacter subsaxonicus</name>
    <dbReference type="NCBI Taxonomy" id="457575"/>
    <lineage>
        <taxon>Bacteria</taxon>
        <taxon>Pseudomonadati</taxon>
        <taxon>Pseudomonadota</taxon>
        <taxon>Betaproteobacteria</taxon>
        <taxon>Burkholderiales</taxon>
        <taxon>Rivibacter</taxon>
    </lineage>
</organism>
<dbReference type="EMBL" id="SHKP01000006">
    <property type="protein sequence ID" value="RZT97888.1"/>
    <property type="molecule type" value="Genomic_DNA"/>
</dbReference>
<gene>
    <name evidence="1" type="ORF">EV670_2288</name>
</gene>
<name>A0A4Q7VP43_9BURK</name>
<reference evidence="1 2" key="1">
    <citation type="submission" date="2019-02" db="EMBL/GenBank/DDBJ databases">
        <title>Genomic Encyclopedia of Type Strains, Phase IV (KMG-IV): sequencing the most valuable type-strain genomes for metagenomic binning, comparative biology and taxonomic classification.</title>
        <authorList>
            <person name="Goeker M."/>
        </authorList>
    </citation>
    <scope>NUCLEOTIDE SEQUENCE [LARGE SCALE GENOMIC DNA]</scope>
    <source>
        <strain evidence="1 2">DSM 19570</strain>
    </source>
</reference>
<evidence type="ECO:0000313" key="2">
    <source>
        <dbReference type="Proteomes" id="UP000293671"/>
    </source>
</evidence>
<accession>A0A4Q7VP43</accession>
<dbReference type="AlphaFoldDB" id="A0A4Q7VP43"/>
<sequence>MMRRALAWTVAVGALLAVFMAYLQPGVVVDLANRIWSCF</sequence>
<dbReference type="Proteomes" id="UP000293671">
    <property type="component" value="Unassembled WGS sequence"/>
</dbReference>